<dbReference type="EMBL" id="LGVV01000002">
    <property type="protein sequence ID" value="KNX43075.1"/>
    <property type="molecule type" value="Genomic_DNA"/>
</dbReference>
<keyword evidence="2" id="KW-1185">Reference proteome</keyword>
<sequence>MRTIVILAQAVFISMIAVIGAYGDSDHKAPCPLPAAAEAAQHCEVAR</sequence>
<evidence type="ECO:0000313" key="2">
    <source>
        <dbReference type="Proteomes" id="UP000037046"/>
    </source>
</evidence>
<accession>A0A0L6CZE4</accession>
<protein>
    <submittedName>
        <fullName evidence="1">Uncharacterized protein</fullName>
    </submittedName>
</protein>
<dbReference type="RefSeq" id="WP_160316340.1">
    <property type="nucleotide sequence ID" value="NZ_CP118494.1"/>
</dbReference>
<reference evidence="2" key="1">
    <citation type="submission" date="2015-07" db="EMBL/GenBank/DDBJ databases">
        <title>Draft Genome Sequence of Roseovarius tolerans EL-164, a producer of N-Acylated Alanine Methyl Esters (NAMEs).</title>
        <authorList>
            <person name="Voget S."/>
            <person name="Bruns H."/>
            <person name="Wagner-Doebler I."/>
            <person name="Schulz S."/>
            <person name="Daniel R."/>
        </authorList>
    </citation>
    <scope>NUCLEOTIDE SEQUENCE [LARGE SCALE GENOMIC DNA]</scope>
    <source>
        <strain evidence="2">EL-164</strain>
    </source>
</reference>
<name>A0A0L6CZE4_9RHOB</name>
<gene>
    <name evidence="1" type="ORF">ROTO_02040</name>
</gene>
<dbReference type="Proteomes" id="UP000037046">
    <property type="component" value="Unassembled WGS sequence"/>
</dbReference>
<organism evidence="1 2">
    <name type="scientific">Roseovarius tolerans</name>
    <dbReference type="NCBI Taxonomy" id="74031"/>
    <lineage>
        <taxon>Bacteria</taxon>
        <taxon>Pseudomonadati</taxon>
        <taxon>Pseudomonadota</taxon>
        <taxon>Alphaproteobacteria</taxon>
        <taxon>Rhodobacterales</taxon>
        <taxon>Roseobacteraceae</taxon>
        <taxon>Roseovarius</taxon>
    </lineage>
</organism>
<evidence type="ECO:0000313" key="1">
    <source>
        <dbReference type="EMBL" id="KNX43075.1"/>
    </source>
</evidence>
<proteinExistence type="predicted"/>
<dbReference type="PATRIC" id="fig|74031.6.peg.208"/>
<dbReference type="AlphaFoldDB" id="A0A0L6CZE4"/>
<comment type="caution">
    <text evidence="1">The sequence shown here is derived from an EMBL/GenBank/DDBJ whole genome shotgun (WGS) entry which is preliminary data.</text>
</comment>